<name>A0A024T8E2_9STRA</name>
<dbReference type="GeneID" id="20091957"/>
<organism evidence="2">
    <name type="scientific">Aphanomyces invadans</name>
    <dbReference type="NCBI Taxonomy" id="157072"/>
    <lineage>
        <taxon>Eukaryota</taxon>
        <taxon>Sar</taxon>
        <taxon>Stramenopiles</taxon>
        <taxon>Oomycota</taxon>
        <taxon>Saprolegniomycetes</taxon>
        <taxon>Saprolegniales</taxon>
        <taxon>Verrucalvaceae</taxon>
        <taxon>Aphanomyces</taxon>
    </lineage>
</organism>
<dbReference type="PANTHER" id="PTHR13383">
    <property type="entry name" value="RIBONUCLEASE H2 SUBUNIT B"/>
    <property type="match status" value="1"/>
</dbReference>
<dbReference type="GO" id="GO:0006401">
    <property type="term" value="P:RNA catabolic process"/>
    <property type="evidence" value="ECO:0007669"/>
    <property type="project" value="TreeGrafter"/>
</dbReference>
<dbReference type="eggNOG" id="KOG4705">
    <property type="taxonomic scope" value="Eukaryota"/>
</dbReference>
<dbReference type="VEuPathDB" id="FungiDB:H310_14907"/>
<accession>A0A024T8E2</accession>
<protein>
    <submittedName>
        <fullName evidence="2">Uncharacterized protein</fullName>
    </submittedName>
</protein>
<feature type="region of interest" description="Disordered" evidence="1">
    <location>
        <begin position="314"/>
        <end position="348"/>
    </location>
</feature>
<gene>
    <name evidence="2" type="ORF">H310_14907</name>
</gene>
<dbReference type="RefSeq" id="XP_008881098.1">
    <property type="nucleotide sequence ID" value="XM_008882876.1"/>
</dbReference>
<dbReference type="STRING" id="157072.A0A024T8E2"/>
<proteinExistence type="predicted"/>
<dbReference type="OrthoDB" id="29098at2759"/>
<dbReference type="EMBL" id="KI914054">
    <property type="protein sequence ID" value="ETV90273.1"/>
    <property type="molecule type" value="Genomic_DNA"/>
</dbReference>
<dbReference type="InterPro" id="IPR040456">
    <property type="entry name" value="RNase_H2_suB"/>
</dbReference>
<dbReference type="Gene3D" id="1.10.20.120">
    <property type="match status" value="1"/>
</dbReference>
<sequence>MKSRVVLVADADKEWRDAKLCRFVRDAEENPILTFTKWNGKTGRSRWLAIRGHQLCEVQRIDDIRSLFAPRNVVVQDGSLLVVTPMDPLFLLLEQLAHWTRNTQFCALHDIMESCGIPLHGISRWNASAISNLCDIDGSDDRLDILCVRRNDTKITAWLRKKVDRIQALGVAPTRSSSNDCTTVERFQRPPDEDTTAPTQPNTEAMTRSFSCWRADLAKNLFRSMPTTSTERCRPRFPSCQSTWTSAGLSWLWRRMGKTTHVGHCACLNAFRASVTSCNGTANLECRLSPTEWLKKIKTKGVVAGPSDIAAKYDARQQSATTPAKRPAPASTKSTLTKKKTPPVTGMKSIASFFGK</sequence>
<feature type="region of interest" description="Disordered" evidence="1">
    <location>
        <begin position="177"/>
        <end position="203"/>
    </location>
</feature>
<dbReference type="GO" id="GO:0005654">
    <property type="term" value="C:nucleoplasm"/>
    <property type="evidence" value="ECO:0007669"/>
    <property type="project" value="TreeGrafter"/>
</dbReference>
<reference evidence="2" key="1">
    <citation type="submission" date="2013-12" db="EMBL/GenBank/DDBJ databases">
        <title>The Genome Sequence of Aphanomyces invadans NJM9701.</title>
        <authorList>
            <consortium name="The Broad Institute Genomics Platform"/>
            <person name="Russ C."/>
            <person name="Tyler B."/>
            <person name="van West P."/>
            <person name="Dieguez-Uribeondo J."/>
            <person name="Young S.K."/>
            <person name="Zeng Q."/>
            <person name="Gargeya S."/>
            <person name="Fitzgerald M."/>
            <person name="Abouelleil A."/>
            <person name="Alvarado L."/>
            <person name="Chapman S.B."/>
            <person name="Gainer-Dewar J."/>
            <person name="Goldberg J."/>
            <person name="Griggs A."/>
            <person name="Gujja S."/>
            <person name="Hansen M."/>
            <person name="Howarth C."/>
            <person name="Imamovic A."/>
            <person name="Ireland A."/>
            <person name="Larimer J."/>
            <person name="McCowan C."/>
            <person name="Murphy C."/>
            <person name="Pearson M."/>
            <person name="Poon T.W."/>
            <person name="Priest M."/>
            <person name="Roberts A."/>
            <person name="Saif S."/>
            <person name="Shea T."/>
            <person name="Sykes S."/>
            <person name="Wortman J."/>
            <person name="Nusbaum C."/>
            <person name="Birren B."/>
        </authorList>
    </citation>
    <scope>NUCLEOTIDE SEQUENCE [LARGE SCALE GENOMIC DNA]</scope>
    <source>
        <strain evidence="2">NJM9701</strain>
    </source>
</reference>
<evidence type="ECO:0000313" key="2">
    <source>
        <dbReference type="EMBL" id="ETV90273.1"/>
    </source>
</evidence>
<dbReference type="PANTHER" id="PTHR13383:SF11">
    <property type="entry name" value="RIBONUCLEASE H2 SUBUNIT B"/>
    <property type="match status" value="1"/>
</dbReference>
<evidence type="ECO:0000256" key="1">
    <source>
        <dbReference type="SAM" id="MobiDB-lite"/>
    </source>
</evidence>
<dbReference type="GO" id="GO:0032299">
    <property type="term" value="C:ribonuclease H2 complex"/>
    <property type="evidence" value="ECO:0007669"/>
    <property type="project" value="InterPro"/>
</dbReference>
<dbReference type="AlphaFoldDB" id="A0A024T8E2"/>